<name>A0A1K1LG03_9BACT</name>
<keyword evidence="2" id="KW-0813">Transport</keyword>
<dbReference type="KEGG" id="dpg:DESPIGER_1811"/>
<gene>
    <name evidence="9" type="ORF">DESPIGER_1811</name>
</gene>
<evidence type="ECO:0000256" key="7">
    <source>
        <dbReference type="SAM" id="Phobius"/>
    </source>
</evidence>
<evidence type="ECO:0000256" key="3">
    <source>
        <dbReference type="ARBA" id="ARBA00022475"/>
    </source>
</evidence>
<accession>A0A1K1LG03</accession>
<dbReference type="Pfam" id="PF04290">
    <property type="entry name" value="DctQ"/>
    <property type="match status" value="1"/>
</dbReference>
<evidence type="ECO:0000313" key="10">
    <source>
        <dbReference type="Proteomes" id="UP000186323"/>
    </source>
</evidence>
<evidence type="ECO:0000256" key="4">
    <source>
        <dbReference type="ARBA" id="ARBA00022692"/>
    </source>
</evidence>
<proteinExistence type="predicted"/>
<protein>
    <recommendedName>
        <fullName evidence="8">Tripartite ATP-independent periplasmic transporters DctQ component domain-containing protein</fullName>
    </recommendedName>
</protein>
<evidence type="ECO:0000259" key="8">
    <source>
        <dbReference type="Pfam" id="PF04290"/>
    </source>
</evidence>
<keyword evidence="3" id="KW-1003">Cell membrane</keyword>
<dbReference type="AlphaFoldDB" id="A0A1K1LG03"/>
<keyword evidence="6 7" id="KW-0472">Membrane</keyword>
<feature type="domain" description="Tripartite ATP-independent periplasmic transporters DctQ component" evidence="8">
    <location>
        <begin position="3"/>
        <end position="78"/>
    </location>
</feature>
<keyword evidence="4 7" id="KW-0812">Transmembrane</keyword>
<comment type="subcellular location">
    <subcellularLocation>
        <location evidence="1">Cell membrane</location>
        <topology evidence="1">Multi-pass membrane protein</topology>
    </subcellularLocation>
</comment>
<feature type="transmembrane region" description="Helical" evidence="7">
    <location>
        <begin position="49"/>
        <end position="71"/>
    </location>
</feature>
<evidence type="ECO:0000256" key="6">
    <source>
        <dbReference type="ARBA" id="ARBA00023136"/>
    </source>
</evidence>
<sequence>MIFPKSWLKVIDVISNVIFLSFSAIMTVYGTMLVLSTMEYRFTLTISGISMGIVYSIIPIAFGIMTVRLLLFTYDSIRAVLNPSGGEGEDHA</sequence>
<reference evidence="10" key="1">
    <citation type="submission" date="2016-10" db="EMBL/GenBank/DDBJ databases">
        <authorList>
            <person name="Wegmann U."/>
        </authorList>
    </citation>
    <scope>NUCLEOTIDE SEQUENCE [LARGE SCALE GENOMIC DNA]</scope>
</reference>
<feature type="transmembrane region" description="Helical" evidence="7">
    <location>
        <begin position="7"/>
        <end position="29"/>
    </location>
</feature>
<dbReference type="GO" id="GO:0005886">
    <property type="term" value="C:plasma membrane"/>
    <property type="evidence" value="ECO:0007669"/>
    <property type="project" value="UniProtKB-SubCell"/>
</dbReference>
<organism evidence="9 10">
    <name type="scientific">Desulfovibrio piger</name>
    <dbReference type="NCBI Taxonomy" id="901"/>
    <lineage>
        <taxon>Bacteria</taxon>
        <taxon>Pseudomonadati</taxon>
        <taxon>Thermodesulfobacteriota</taxon>
        <taxon>Desulfovibrionia</taxon>
        <taxon>Desulfovibrionales</taxon>
        <taxon>Desulfovibrionaceae</taxon>
        <taxon>Desulfovibrio</taxon>
    </lineage>
</organism>
<keyword evidence="10" id="KW-1185">Reference proteome</keyword>
<evidence type="ECO:0000256" key="5">
    <source>
        <dbReference type="ARBA" id="ARBA00022989"/>
    </source>
</evidence>
<evidence type="ECO:0000256" key="2">
    <source>
        <dbReference type="ARBA" id="ARBA00022448"/>
    </source>
</evidence>
<dbReference type="EMBL" id="LT630450">
    <property type="protein sequence ID" value="SFV73641.1"/>
    <property type="molecule type" value="Genomic_DNA"/>
</dbReference>
<dbReference type="InterPro" id="IPR055348">
    <property type="entry name" value="DctQ"/>
</dbReference>
<dbReference type="Proteomes" id="UP000186323">
    <property type="component" value="Chromosome I"/>
</dbReference>
<evidence type="ECO:0000256" key="1">
    <source>
        <dbReference type="ARBA" id="ARBA00004651"/>
    </source>
</evidence>
<keyword evidence="5 7" id="KW-1133">Transmembrane helix</keyword>
<evidence type="ECO:0000313" key="9">
    <source>
        <dbReference type="EMBL" id="SFV73641.1"/>
    </source>
</evidence>